<organism evidence="2 3">
    <name type="scientific">Eumeta variegata</name>
    <name type="common">Bagworm moth</name>
    <name type="synonym">Eumeta japonica</name>
    <dbReference type="NCBI Taxonomy" id="151549"/>
    <lineage>
        <taxon>Eukaryota</taxon>
        <taxon>Metazoa</taxon>
        <taxon>Ecdysozoa</taxon>
        <taxon>Arthropoda</taxon>
        <taxon>Hexapoda</taxon>
        <taxon>Insecta</taxon>
        <taxon>Pterygota</taxon>
        <taxon>Neoptera</taxon>
        <taxon>Endopterygota</taxon>
        <taxon>Lepidoptera</taxon>
        <taxon>Glossata</taxon>
        <taxon>Ditrysia</taxon>
        <taxon>Tineoidea</taxon>
        <taxon>Psychidae</taxon>
        <taxon>Oiketicinae</taxon>
        <taxon>Eumeta</taxon>
    </lineage>
</organism>
<evidence type="ECO:0000256" key="1">
    <source>
        <dbReference type="SAM" id="MobiDB-lite"/>
    </source>
</evidence>
<name>A0A4C1TC10_EUMVA</name>
<feature type="region of interest" description="Disordered" evidence="1">
    <location>
        <begin position="23"/>
        <end position="60"/>
    </location>
</feature>
<evidence type="ECO:0000313" key="3">
    <source>
        <dbReference type="Proteomes" id="UP000299102"/>
    </source>
</evidence>
<accession>A0A4C1TC10</accession>
<dbReference type="EMBL" id="BGZK01000049">
    <property type="protein sequence ID" value="GBP12059.1"/>
    <property type="molecule type" value="Genomic_DNA"/>
</dbReference>
<comment type="caution">
    <text evidence="2">The sequence shown here is derived from an EMBL/GenBank/DDBJ whole genome shotgun (WGS) entry which is preliminary data.</text>
</comment>
<proteinExistence type="predicted"/>
<keyword evidence="3" id="KW-1185">Reference proteome</keyword>
<evidence type="ECO:0000313" key="2">
    <source>
        <dbReference type="EMBL" id="GBP12059.1"/>
    </source>
</evidence>
<reference evidence="2 3" key="1">
    <citation type="journal article" date="2019" name="Commun. Biol.">
        <title>The bagworm genome reveals a unique fibroin gene that provides high tensile strength.</title>
        <authorList>
            <person name="Kono N."/>
            <person name="Nakamura H."/>
            <person name="Ohtoshi R."/>
            <person name="Tomita M."/>
            <person name="Numata K."/>
            <person name="Arakawa K."/>
        </authorList>
    </citation>
    <scope>NUCLEOTIDE SEQUENCE [LARGE SCALE GENOMIC DNA]</scope>
</reference>
<protein>
    <submittedName>
        <fullName evidence="2">Uncharacterized protein</fullName>
    </submittedName>
</protein>
<dbReference type="AlphaFoldDB" id="A0A4C1TC10"/>
<sequence length="89" mass="9579">MTFTSFLTRRLALLMGCRGLKKGDAREPAAGTEGPVRVVAKGRGARPVGEEGPAEGGNDIRVPRLNALTERAIEFKSVVDKFESDTFDS</sequence>
<dbReference type="Proteomes" id="UP000299102">
    <property type="component" value="Unassembled WGS sequence"/>
</dbReference>
<gene>
    <name evidence="2" type="ORF">EVAR_5892_1</name>
</gene>